<comment type="caution">
    <text evidence="1">The sequence shown here is derived from an EMBL/GenBank/DDBJ whole genome shotgun (WGS) entry which is preliminary data.</text>
</comment>
<sequence>MVEVFKTNVQRRGVANALVALLHNNFPGSRINFDLEDCDKVLRVEGDNFHPEKVMMLVNENGFQCHIMED</sequence>
<evidence type="ECO:0008006" key="3">
    <source>
        <dbReference type="Google" id="ProtNLM"/>
    </source>
</evidence>
<proteinExistence type="predicted"/>
<evidence type="ECO:0000313" key="2">
    <source>
        <dbReference type="Proteomes" id="UP000320811"/>
    </source>
</evidence>
<organism evidence="1 2">
    <name type="scientific">Chitinophaga polysaccharea</name>
    <dbReference type="NCBI Taxonomy" id="1293035"/>
    <lineage>
        <taxon>Bacteria</taxon>
        <taxon>Pseudomonadati</taxon>
        <taxon>Bacteroidota</taxon>
        <taxon>Chitinophagia</taxon>
        <taxon>Chitinophagales</taxon>
        <taxon>Chitinophagaceae</taxon>
        <taxon>Chitinophaga</taxon>
    </lineage>
</organism>
<name>A0A561PNW2_9BACT</name>
<accession>A0A561PNW2</accession>
<dbReference type="AlphaFoldDB" id="A0A561PNW2"/>
<dbReference type="OrthoDB" id="1036397at2"/>
<protein>
    <recommendedName>
        <fullName evidence="3">Copper chaperone CopZ</fullName>
    </recommendedName>
</protein>
<gene>
    <name evidence="1" type="ORF">FHW36_105239</name>
</gene>
<keyword evidence="2" id="KW-1185">Reference proteome</keyword>
<dbReference type="EMBL" id="VIWO01000005">
    <property type="protein sequence ID" value="TWF39799.1"/>
    <property type="molecule type" value="Genomic_DNA"/>
</dbReference>
<dbReference type="RefSeq" id="WP_145670981.1">
    <property type="nucleotide sequence ID" value="NZ_VIWO01000005.1"/>
</dbReference>
<evidence type="ECO:0000313" key="1">
    <source>
        <dbReference type="EMBL" id="TWF39799.1"/>
    </source>
</evidence>
<dbReference type="Proteomes" id="UP000320811">
    <property type="component" value="Unassembled WGS sequence"/>
</dbReference>
<reference evidence="1 2" key="1">
    <citation type="submission" date="2019-06" db="EMBL/GenBank/DDBJ databases">
        <title>Sorghum-associated microbial communities from plants grown in Nebraska, USA.</title>
        <authorList>
            <person name="Schachtman D."/>
        </authorList>
    </citation>
    <scope>NUCLEOTIDE SEQUENCE [LARGE SCALE GENOMIC DNA]</scope>
    <source>
        <strain evidence="1 2">1209</strain>
    </source>
</reference>